<dbReference type="PANTHER" id="PTHR43848:SF5">
    <property type="entry name" value="SPERMIDINE_PUTRESCINE TRANSPORT SYSTEM PERMEASE PROTEIN POTC"/>
    <property type="match status" value="1"/>
</dbReference>
<feature type="transmembrane region" description="Helical" evidence="11">
    <location>
        <begin position="104"/>
        <end position="130"/>
    </location>
</feature>
<evidence type="ECO:0000256" key="10">
    <source>
        <dbReference type="ARBA" id="ARBA00039580"/>
    </source>
</evidence>
<name>A0A2N3LB76_9PROT</name>
<evidence type="ECO:0000256" key="5">
    <source>
        <dbReference type="ARBA" id="ARBA00022519"/>
    </source>
</evidence>
<feature type="transmembrane region" description="Helical" evidence="11">
    <location>
        <begin position="184"/>
        <end position="203"/>
    </location>
</feature>
<dbReference type="SUPFAM" id="SSF161098">
    <property type="entry name" value="MetI-like"/>
    <property type="match status" value="1"/>
</dbReference>
<protein>
    <recommendedName>
        <fullName evidence="10">Spermidine/putrescine transport system permease protein PotC</fullName>
    </recommendedName>
</protein>
<evidence type="ECO:0000256" key="8">
    <source>
        <dbReference type="ARBA" id="ARBA00023136"/>
    </source>
</evidence>
<evidence type="ECO:0000256" key="9">
    <source>
        <dbReference type="ARBA" id="ARBA00037216"/>
    </source>
</evidence>
<dbReference type="InterPro" id="IPR035906">
    <property type="entry name" value="MetI-like_sf"/>
</dbReference>
<feature type="transmembrane region" description="Helical" evidence="11">
    <location>
        <begin position="12"/>
        <end position="38"/>
    </location>
</feature>
<feature type="transmembrane region" description="Helical" evidence="11">
    <location>
        <begin position="240"/>
        <end position="259"/>
    </location>
</feature>
<feature type="domain" description="ABC transmembrane type-1" evidence="12">
    <location>
        <begin position="68"/>
        <end position="259"/>
    </location>
</feature>
<evidence type="ECO:0000256" key="4">
    <source>
        <dbReference type="ARBA" id="ARBA00022475"/>
    </source>
</evidence>
<comment type="subcellular location">
    <subcellularLocation>
        <location evidence="1">Cell inner membrane</location>
        <topology evidence="1">Multi-pass membrane protein</topology>
    </subcellularLocation>
    <subcellularLocation>
        <location evidence="11">Cell membrane</location>
        <topology evidence="11">Multi-pass membrane protein</topology>
    </subcellularLocation>
</comment>
<reference evidence="13 14" key="1">
    <citation type="submission" date="2017-09" db="EMBL/GenBank/DDBJ databases">
        <title>Biodiversity and function of Thalassospira species in the particle-attached aromatic-hydrocarbon-degrading consortia from the surface seawater of the China South Sea.</title>
        <authorList>
            <person name="Dong C."/>
            <person name="Lai Q."/>
            <person name="Shao Z."/>
        </authorList>
    </citation>
    <scope>NUCLEOTIDE SEQUENCE [LARGE SCALE GENOMIC DNA]</scope>
    <source>
        <strain evidence="13 14">139Z-12</strain>
    </source>
</reference>
<evidence type="ECO:0000256" key="3">
    <source>
        <dbReference type="ARBA" id="ARBA00022448"/>
    </source>
</evidence>
<keyword evidence="7 11" id="KW-1133">Transmembrane helix</keyword>
<sequence length="264" mass="28845">MKVDASNPLWRFRGITSTAMLFFAYLYLPIVILIALSFNENRLATIWTGFTTDWYVVALSNDDMLRAAQNSLVVAVSATVIATIAATLAAMGMSRGRFRGETGVSAMLALPLLVPEVVTAIATLLFFVAIGIKLGLVTIIIAHTVFCIPFAYLPIRARLEGMDPSLTEAANDLYANEWKAFRRVTLPLLWPGILSGAMLSFIISLDDFVISYFVGGAGATTLPIYIFGMIRIGITPEVNAISAMMLLVSIIFVSVSFLIDRIRY</sequence>
<dbReference type="GO" id="GO:0055085">
    <property type="term" value="P:transmembrane transport"/>
    <property type="evidence" value="ECO:0007669"/>
    <property type="project" value="InterPro"/>
</dbReference>
<evidence type="ECO:0000259" key="12">
    <source>
        <dbReference type="PROSITE" id="PS50928"/>
    </source>
</evidence>
<comment type="caution">
    <text evidence="13">The sequence shown here is derived from an EMBL/GenBank/DDBJ whole genome shotgun (WGS) entry which is preliminary data.</text>
</comment>
<keyword evidence="4" id="KW-1003">Cell membrane</keyword>
<dbReference type="PANTHER" id="PTHR43848">
    <property type="entry name" value="PUTRESCINE TRANSPORT SYSTEM PERMEASE PROTEIN POTI"/>
    <property type="match status" value="1"/>
</dbReference>
<evidence type="ECO:0000313" key="13">
    <source>
        <dbReference type="EMBL" id="PKR59996.1"/>
    </source>
</evidence>
<keyword evidence="14" id="KW-1185">Reference proteome</keyword>
<gene>
    <name evidence="13" type="ORF">COO92_01080</name>
</gene>
<evidence type="ECO:0000256" key="6">
    <source>
        <dbReference type="ARBA" id="ARBA00022692"/>
    </source>
</evidence>
<comment type="function">
    <text evidence="9">Required for the activity of the bacterial periplasmic transport system of putrescine and spermidine.</text>
</comment>
<dbReference type="RefSeq" id="WP_101299134.1">
    <property type="nucleotide sequence ID" value="NZ_NXGX01000001.1"/>
</dbReference>
<keyword evidence="8 11" id="KW-0472">Membrane</keyword>
<dbReference type="AlphaFoldDB" id="A0A2N3LB76"/>
<keyword evidence="5" id="KW-0997">Cell inner membrane</keyword>
<evidence type="ECO:0000313" key="14">
    <source>
        <dbReference type="Proteomes" id="UP000233332"/>
    </source>
</evidence>
<accession>A0A2N3LB76</accession>
<evidence type="ECO:0000256" key="7">
    <source>
        <dbReference type="ARBA" id="ARBA00022989"/>
    </source>
</evidence>
<organism evidence="13 14">
    <name type="scientific">Thalassospira lohafexi</name>
    <dbReference type="NCBI Taxonomy" id="744227"/>
    <lineage>
        <taxon>Bacteria</taxon>
        <taxon>Pseudomonadati</taxon>
        <taxon>Pseudomonadota</taxon>
        <taxon>Alphaproteobacteria</taxon>
        <taxon>Rhodospirillales</taxon>
        <taxon>Thalassospiraceae</taxon>
        <taxon>Thalassospira</taxon>
    </lineage>
</organism>
<dbReference type="GO" id="GO:0005886">
    <property type="term" value="C:plasma membrane"/>
    <property type="evidence" value="ECO:0007669"/>
    <property type="project" value="UniProtKB-SubCell"/>
</dbReference>
<keyword evidence="3 11" id="KW-0813">Transport</keyword>
<feature type="transmembrane region" description="Helical" evidence="11">
    <location>
        <begin position="72"/>
        <end position="92"/>
    </location>
</feature>
<feature type="transmembrane region" description="Helical" evidence="11">
    <location>
        <begin position="136"/>
        <end position="155"/>
    </location>
</feature>
<dbReference type="Proteomes" id="UP000233332">
    <property type="component" value="Unassembled WGS sequence"/>
</dbReference>
<keyword evidence="6 11" id="KW-0812">Transmembrane</keyword>
<dbReference type="CDD" id="cd06261">
    <property type="entry name" value="TM_PBP2"/>
    <property type="match status" value="1"/>
</dbReference>
<dbReference type="EMBL" id="NXGX01000001">
    <property type="protein sequence ID" value="PKR59996.1"/>
    <property type="molecule type" value="Genomic_DNA"/>
</dbReference>
<dbReference type="Gene3D" id="1.10.3720.10">
    <property type="entry name" value="MetI-like"/>
    <property type="match status" value="1"/>
</dbReference>
<comment type="similarity">
    <text evidence="2">Belongs to the binding-protein-dependent transport system permease family. CysTW subfamily.</text>
</comment>
<dbReference type="Pfam" id="PF00528">
    <property type="entry name" value="BPD_transp_1"/>
    <property type="match status" value="1"/>
</dbReference>
<dbReference type="InterPro" id="IPR000515">
    <property type="entry name" value="MetI-like"/>
</dbReference>
<evidence type="ECO:0000256" key="1">
    <source>
        <dbReference type="ARBA" id="ARBA00004429"/>
    </source>
</evidence>
<dbReference type="InterPro" id="IPR051789">
    <property type="entry name" value="Bact_Polyamine_Transport"/>
</dbReference>
<evidence type="ECO:0000256" key="11">
    <source>
        <dbReference type="RuleBase" id="RU363032"/>
    </source>
</evidence>
<evidence type="ECO:0000256" key="2">
    <source>
        <dbReference type="ARBA" id="ARBA00007069"/>
    </source>
</evidence>
<feature type="transmembrane region" description="Helical" evidence="11">
    <location>
        <begin position="209"/>
        <end position="228"/>
    </location>
</feature>
<proteinExistence type="inferred from homology"/>
<dbReference type="PROSITE" id="PS50928">
    <property type="entry name" value="ABC_TM1"/>
    <property type="match status" value="1"/>
</dbReference>